<evidence type="ECO:0000313" key="3">
    <source>
        <dbReference type="Proteomes" id="UP000298347"/>
    </source>
</evidence>
<dbReference type="OrthoDB" id="2943632at2"/>
<comment type="caution">
    <text evidence="2">The sequence shown here is derived from an EMBL/GenBank/DDBJ whole genome shotgun (WGS) entry which is preliminary data.</text>
</comment>
<keyword evidence="1" id="KW-1133">Transmembrane helix</keyword>
<feature type="transmembrane region" description="Helical" evidence="1">
    <location>
        <begin position="20"/>
        <end position="38"/>
    </location>
</feature>
<name>A0A4Z0GSE3_9BACL</name>
<dbReference type="AlphaFoldDB" id="A0A4Z0GSE3"/>
<dbReference type="EMBL" id="SRJD01000003">
    <property type="protein sequence ID" value="TGA99548.1"/>
    <property type="molecule type" value="Genomic_DNA"/>
</dbReference>
<organism evidence="2 3">
    <name type="scientific">Sporolactobacillus shoreae</name>
    <dbReference type="NCBI Taxonomy" id="1465501"/>
    <lineage>
        <taxon>Bacteria</taxon>
        <taxon>Bacillati</taxon>
        <taxon>Bacillota</taxon>
        <taxon>Bacilli</taxon>
        <taxon>Bacillales</taxon>
        <taxon>Sporolactobacillaceae</taxon>
        <taxon>Sporolactobacillus</taxon>
    </lineage>
</organism>
<reference evidence="2 3" key="1">
    <citation type="journal article" date="2015" name="Int. J. Syst. Evol. Microbiol.">
        <title>Sporolactobacillus shoreae sp. nov. and Sporolactobacillus spathodeae sp. nov., two spore-forming lactic acid bacteria isolated from tree barks in Thailand.</title>
        <authorList>
            <person name="Thamacharoensuk T."/>
            <person name="Kitahara M."/>
            <person name="Ohkuma M."/>
            <person name="Thongchul N."/>
            <person name="Tanasupawat S."/>
        </authorList>
    </citation>
    <scope>NUCLEOTIDE SEQUENCE [LARGE SCALE GENOMIC DNA]</scope>
    <source>
        <strain evidence="2 3">BK92</strain>
    </source>
</reference>
<feature type="transmembrane region" description="Helical" evidence="1">
    <location>
        <begin position="44"/>
        <end position="64"/>
    </location>
</feature>
<gene>
    <name evidence="2" type="ORF">E4665_04280</name>
</gene>
<evidence type="ECO:0000256" key="1">
    <source>
        <dbReference type="SAM" id="Phobius"/>
    </source>
</evidence>
<keyword evidence="1" id="KW-0812">Transmembrane</keyword>
<proteinExistence type="predicted"/>
<dbReference type="RefSeq" id="WP_135347571.1">
    <property type="nucleotide sequence ID" value="NZ_SRJD01000003.1"/>
</dbReference>
<dbReference type="Pfam" id="PF14143">
    <property type="entry name" value="YrhC"/>
    <property type="match status" value="1"/>
</dbReference>
<dbReference type="InterPro" id="IPR025418">
    <property type="entry name" value="YrhC-like"/>
</dbReference>
<keyword evidence="1" id="KW-0472">Membrane</keyword>
<keyword evidence="3" id="KW-1185">Reference proteome</keyword>
<evidence type="ECO:0008006" key="4">
    <source>
        <dbReference type="Google" id="ProtNLM"/>
    </source>
</evidence>
<evidence type="ECO:0000313" key="2">
    <source>
        <dbReference type="EMBL" id="TGA99548.1"/>
    </source>
</evidence>
<sequence>MKEYEKKIMEKIVDCRRTGFLCLFLSAFLYAGTLIPKFEDQQWKIGILSMSSLLFVLLAFFFYWRTSKLRDKLER</sequence>
<dbReference type="Proteomes" id="UP000298347">
    <property type="component" value="Unassembled WGS sequence"/>
</dbReference>
<accession>A0A4Z0GSE3</accession>
<protein>
    <recommendedName>
        <fullName evidence="4">YrhC family protein</fullName>
    </recommendedName>
</protein>